<dbReference type="RefSeq" id="WP_156172560.1">
    <property type="nucleotide sequence ID" value="NZ_CP071876.1"/>
</dbReference>
<dbReference type="Proteomes" id="UP000655273">
    <property type="component" value="Unassembled WGS sequence"/>
</dbReference>
<accession>A0A927DG60</accession>
<sequence length="50" mass="5619">MIKTLFSGDKLSNVQDMNYGWQEASKTAMALDLTTGSITGWQMYQISNEN</sequence>
<proteinExistence type="predicted"/>
<dbReference type="AlphaFoldDB" id="A0A927DG60"/>
<protein>
    <submittedName>
        <fullName evidence="1">Uncharacterized protein</fullName>
    </submittedName>
</protein>
<organism evidence="1 2">
    <name type="scientific">Enterobacter hormaechei</name>
    <dbReference type="NCBI Taxonomy" id="158836"/>
    <lineage>
        <taxon>Bacteria</taxon>
        <taxon>Pseudomonadati</taxon>
        <taxon>Pseudomonadota</taxon>
        <taxon>Gammaproteobacteria</taxon>
        <taxon>Enterobacterales</taxon>
        <taxon>Enterobacteriaceae</taxon>
        <taxon>Enterobacter</taxon>
        <taxon>Enterobacter cloacae complex</taxon>
    </lineage>
</organism>
<evidence type="ECO:0000313" key="2">
    <source>
        <dbReference type="Proteomes" id="UP000655273"/>
    </source>
</evidence>
<comment type="caution">
    <text evidence="1">The sequence shown here is derived from an EMBL/GenBank/DDBJ whole genome shotgun (WGS) entry which is preliminary data.</text>
</comment>
<evidence type="ECO:0000313" key="1">
    <source>
        <dbReference type="EMBL" id="MBD3706583.1"/>
    </source>
</evidence>
<name>A0A927DG60_9ENTR</name>
<reference evidence="1" key="1">
    <citation type="submission" date="2020-07" db="EMBL/GenBank/DDBJ databases">
        <title>Clinical and genomic characterization of carbapenemase-producing Enterobacterales causing secondary infections during the COVID-19 crisis at a New York City hospital.</title>
        <authorList>
            <person name="Gomez-Simmonds A."/>
            <person name="Annavajhala M.K."/>
            <person name="Uhlemann A.-C."/>
        </authorList>
    </citation>
    <scope>NUCLEOTIDE SEQUENCE</scope>
    <source>
        <strain evidence="1">NK1396</strain>
    </source>
</reference>
<dbReference type="EMBL" id="JACXTA010000001">
    <property type="protein sequence ID" value="MBD3706583.1"/>
    <property type="molecule type" value="Genomic_DNA"/>
</dbReference>
<gene>
    <name evidence="1" type="ORF">IE983_01635</name>
</gene>